<dbReference type="AlphaFoldDB" id="A0AAD7PL87"/>
<sequence>MKNMPLVPKRRRRSILFIIDHGFSLSYTEVAGSRQCVKDFEHRMSPLFEAIGGSEVSTLGPPENAKAQFCLPC</sequence>
<name>A0AAD7PL87_QUISA</name>
<dbReference type="EMBL" id="JARAOO010000008">
    <property type="protein sequence ID" value="KAJ7958860.1"/>
    <property type="molecule type" value="Genomic_DNA"/>
</dbReference>
<proteinExistence type="predicted"/>
<dbReference type="KEGG" id="qsa:O6P43_019516"/>
<organism evidence="1 2">
    <name type="scientific">Quillaja saponaria</name>
    <name type="common">Soap bark tree</name>
    <dbReference type="NCBI Taxonomy" id="32244"/>
    <lineage>
        <taxon>Eukaryota</taxon>
        <taxon>Viridiplantae</taxon>
        <taxon>Streptophyta</taxon>
        <taxon>Embryophyta</taxon>
        <taxon>Tracheophyta</taxon>
        <taxon>Spermatophyta</taxon>
        <taxon>Magnoliopsida</taxon>
        <taxon>eudicotyledons</taxon>
        <taxon>Gunneridae</taxon>
        <taxon>Pentapetalae</taxon>
        <taxon>rosids</taxon>
        <taxon>fabids</taxon>
        <taxon>Fabales</taxon>
        <taxon>Quillajaceae</taxon>
        <taxon>Quillaja</taxon>
    </lineage>
</organism>
<keyword evidence="2" id="KW-1185">Reference proteome</keyword>
<dbReference type="Proteomes" id="UP001163823">
    <property type="component" value="Chromosome 8"/>
</dbReference>
<comment type="caution">
    <text evidence="1">The sequence shown here is derived from an EMBL/GenBank/DDBJ whole genome shotgun (WGS) entry which is preliminary data.</text>
</comment>
<evidence type="ECO:0000313" key="1">
    <source>
        <dbReference type="EMBL" id="KAJ7958860.1"/>
    </source>
</evidence>
<gene>
    <name evidence="1" type="ORF">O6P43_019516</name>
</gene>
<reference evidence="1" key="1">
    <citation type="journal article" date="2023" name="Science">
        <title>Elucidation of the pathway for biosynthesis of saponin adjuvants from the soapbark tree.</title>
        <authorList>
            <person name="Reed J."/>
            <person name="Orme A."/>
            <person name="El-Demerdash A."/>
            <person name="Owen C."/>
            <person name="Martin L.B.B."/>
            <person name="Misra R.C."/>
            <person name="Kikuchi S."/>
            <person name="Rejzek M."/>
            <person name="Martin A.C."/>
            <person name="Harkess A."/>
            <person name="Leebens-Mack J."/>
            <person name="Louveau T."/>
            <person name="Stephenson M.J."/>
            <person name="Osbourn A."/>
        </authorList>
    </citation>
    <scope>NUCLEOTIDE SEQUENCE</scope>
    <source>
        <strain evidence="1">S10</strain>
    </source>
</reference>
<protein>
    <submittedName>
        <fullName evidence="1">Uncharacterized protein</fullName>
    </submittedName>
</protein>
<accession>A0AAD7PL87</accession>
<evidence type="ECO:0000313" key="2">
    <source>
        <dbReference type="Proteomes" id="UP001163823"/>
    </source>
</evidence>